<dbReference type="Gene3D" id="3.40.50.150">
    <property type="entry name" value="Vaccinia Virus protein VP39"/>
    <property type="match status" value="1"/>
</dbReference>
<proteinExistence type="predicted"/>
<dbReference type="AlphaFoldDB" id="A0A914AF12"/>
<keyword evidence="2" id="KW-1185">Reference proteome</keyword>
<evidence type="ECO:0000313" key="2">
    <source>
        <dbReference type="Proteomes" id="UP000887568"/>
    </source>
</evidence>
<dbReference type="SUPFAM" id="SSF53335">
    <property type="entry name" value="S-adenosyl-L-methionine-dependent methyltransferases"/>
    <property type="match status" value="1"/>
</dbReference>
<accession>A0A914AF12</accession>
<dbReference type="Proteomes" id="UP000887568">
    <property type="component" value="Unplaced"/>
</dbReference>
<protein>
    <recommendedName>
        <fullName evidence="3">Histamine N-methyltransferase</fullName>
    </recommendedName>
</protein>
<dbReference type="RefSeq" id="XP_038061954.1">
    <property type="nucleotide sequence ID" value="XM_038206026.1"/>
</dbReference>
<reference evidence="1" key="1">
    <citation type="submission" date="2022-11" db="UniProtKB">
        <authorList>
            <consortium name="EnsemblMetazoa"/>
        </authorList>
    </citation>
    <scope>IDENTIFICATION</scope>
</reference>
<organism evidence="1 2">
    <name type="scientific">Patiria miniata</name>
    <name type="common">Bat star</name>
    <name type="synonym">Asterina miniata</name>
    <dbReference type="NCBI Taxonomy" id="46514"/>
    <lineage>
        <taxon>Eukaryota</taxon>
        <taxon>Metazoa</taxon>
        <taxon>Echinodermata</taxon>
        <taxon>Eleutherozoa</taxon>
        <taxon>Asterozoa</taxon>
        <taxon>Asteroidea</taxon>
        <taxon>Valvatacea</taxon>
        <taxon>Valvatida</taxon>
        <taxon>Asterinidae</taxon>
        <taxon>Patiria</taxon>
    </lineage>
</organism>
<evidence type="ECO:0008006" key="3">
    <source>
        <dbReference type="Google" id="ProtNLM"/>
    </source>
</evidence>
<name>A0A914AF12_PATMI</name>
<sequence length="299" mass="33476">MKMATPPTLQTLSKHKYHEAYRVYSRLSNRKKSLVEWFRGNTHLLADAIAVSMSQDTELKLLSVGGGDGHVERQILSCLRDSLGYDKMNVTIVEPEASSIQRFQDVVAKEPLCGVNFDWRCQPFQKYAKSEEAMSDKFHIITCISSLYFLGDLDEALTNLYGRLEDGGILLLGVSQGGIGWGKLVGYLRTKLESSPLFISSSEVQNACKNLNMPVSKMHVVKTYLDVSMCLDKPNDQLSQDGQALLDFMTRREDFVRQAPPDLRDELLRFLGSECSERGPAGEFILDESTVLVVVSHKG</sequence>
<dbReference type="OrthoDB" id="5984880at2759"/>
<dbReference type="EnsemblMetazoa" id="XM_038206026.1">
    <property type="protein sequence ID" value="XP_038061954.1"/>
    <property type="gene ID" value="LOC119732501"/>
</dbReference>
<dbReference type="InterPro" id="IPR029063">
    <property type="entry name" value="SAM-dependent_MTases_sf"/>
</dbReference>
<dbReference type="GeneID" id="119732501"/>
<dbReference type="Pfam" id="PF13489">
    <property type="entry name" value="Methyltransf_23"/>
    <property type="match status" value="1"/>
</dbReference>
<evidence type="ECO:0000313" key="1">
    <source>
        <dbReference type="EnsemblMetazoa" id="XP_038061954.1"/>
    </source>
</evidence>